<organism evidence="6 7">
    <name type="scientific">Ursus maritimus</name>
    <name type="common">Polar bear</name>
    <name type="synonym">Thalarctos maritimus</name>
    <dbReference type="NCBI Taxonomy" id="29073"/>
    <lineage>
        <taxon>Eukaryota</taxon>
        <taxon>Metazoa</taxon>
        <taxon>Chordata</taxon>
        <taxon>Craniata</taxon>
        <taxon>Vertebrata</taxon>
        <taxon>Euteleostomi</taxon>
        <taxon>Mammalia</taxon>
        <taxon>Eutheria</taxon>
        <taxon>Laurasiatheria</taxon>
        <taxon>Carnivora</taxon>
        <taxon>Caniformia</taxon>
        <taxon>Ursidae</taxon>
        <taxon>Ursus</taxon>
    </lineage>
</organism>
<dbReference type="InterPro" id="IPR038765">
    <property type="entry name" value="Papain-like_cys_pep_sf"/>
</dbReference>
<dbReference type="GO" id="GO:0006508">
    <property type="term" value="P:proteolysis"/>
    <property type="evidence" value="ECO:0007669"/>
    <property type="project" value="UniProtKB-KW"/>
</dbReference>
<evidence type="ECO:0000313" key="6">
    <source>
        <dbReference type="Proteomes" id="UP000261680"/>
    </source>
</evidence>
<dbReference type="InterPro" id="IPR003653">
    <property type="entry name" value="Peptidase_C48_C"/>
</dbReference>
<protein>
    <submittedName>
        <fullName evidence="7">Sentrin-specific protease 3-like</fullName>
    </submittedName>
</protein>
<dbReference type="KEGG" id="umr:103660758"/>
<dbReference type="PANTHER" id="PTHR12606">
    <property type="entry name" value="SENTRIN/SUMO-SPECIFIC PROTEASE"/>
    <property type="match status" value="1"/>
</dbReference>
<comment type="similarity">
    <text evidence="1">Belongs to the peptidase C48 family.</text>
</comment>
<reference evidence="7" key="1">
    <citation type="submission" date="2025-08" db="UniProtKB">
        <authorList>
            <consortium name="RefSeq"/>
        </authorList>
    </citation>
    <scope>IDENTIFICATION</scope>
    <source>
        <tissue evidence="7">Whole blood</tissue>
    </source>
</reference>
<feature type="domain" description="Ubiquitin-like protease family profile" evidence="5">
    <location>
        <begin position="79"/>
        <end position="176"/>
    </location>
</feature>
<proteinExistence type="inferred from homology"/>
<name>A0A8M1FT80_URSMA</name>
<keyword evidence="2" id="KW-0645">Protease</keyword>
<evidence type="ECO:0000259" key="5">
    <source>
        <dbReference type="Pfam" id="PF02902"/>
    </source>
</evidence>
<dbReference type="GO" id="GO:0016929">
    <property type="term" value="F:deSUMOylase activity"/>
    <property type="evidence" value="ECO:0007669"/>
    <property type="project" value="TreeGrafter"/>
</dbReference>
<evidence type="ECO:0000256" key="4">
    <source>
        <dbReference type="ARBA" id="ARBA00022807"/>
    </source>
</evidence>
<gene>
    <name evidence="7" type="primary">LOC103660758</name>
</gene>
<sequence>MEMIGWKLSEQELQTSGWLVHDSKSSYGCDQIDPKNFRLVFKNGMQGGKVKRDFWVSEEFAETSPAHVVVAAGAGCSDRRRTIAYFDSQRTLSRRCPKHIAKYIQAEAVKKDRLDFHQGWKGYFKMNVARQNNDSDWGAFVLQCCKHLALPQPFSFTQQDMPKLRRQIYKELCHCKLTV</sequence>
<dbReference type="GeneID" id="103660758"/>
<evidence type="ECO:0000256" key="2">
    <source>
        <dbReference type="ARBA" id="ARBA00022670"/>
    </source>
</evidence>
<dbReference type="AlphaFoldDB" id="A0A8M1FT80"/>
<accession>A0A8M1FT80</accession>
<keyword evidence="6" id="KW-1185">Reference proteome</keyword>
<evidence type="ECO:0000313" key="7">
    <source>
        <dbReference type="RefSeq" id="XP_040486573.1"/>
    </source>
</evidence>
<dbReference type="Gene3D" id="3.40.395.10">
    <property type="entry name" value="Adenoviral Proteinase, Chain A"/>
    <property type="match status" value="1"/>
</dbReference>
<keyword evidence="3" id="KW-0378">Hydrolase</keyword>
<evidence type="ECO:0000256" key="1">
    <source>
        <dbReference type="ARBA" id="ARBA00005234"/>
    </source>
</evidence>
<dbReference type="Pfam" id="PF02902">
    <property type="entry name" value="Peptidase_C48"/>
    <property type="match status" value="1"/>
</dbReference>
<dbReference type="SUPFAM" id="SSF54001">
    <property type="entry name" value="Cysteine proteinases"/>
    <property type="match status" value="1"/>
</dbReference>
<dbReference type="OrthoDB" id="1939479at2759"/>
<dbReference type="RefSeq" id="XP_040486573.1">
    <property type="nucleotide sequence ID" value="XM_040630639.1"/>
</dbReference>
<dbReference type="GO" id="GO:0005634">
    <property type="term" value="C:nucleus"/>
    <property type="evidence" value="ECO:0007669"/>
    <property type="project" value="TreeGrafter"/>
</dbReference>
<dbReference type="PANTHER" id="PTHR12606:SF16">
    <property type="entry name" value="SENTRIN-SPECIFIC PROTEASE 3"/>
    <property type="match status" value="1"/>
</dbReference>
<evidence type="ECO:0000256" key="3">
    <source>
        <dbReference type="ARBA" id="ARBA00022801"/>
    </source>
</evidence>
<keyword evidence="4" id="KW-0788">Thiol protease</keyword>
<dbReference type="GO" id="GO:0016926">
    <property type="term" value="P:protein desumoylation"/>
    <property type="evidence" value="ECO:0007669"/>
    <property type="project" value="TreeGrafter"/>
</dbReference>
<dbReference type="Proteomes" id="UP000261680">
    <property type="component" value="Unplaced"/>
</dbReference>